<proteinExistence type="predicted"/>
<evidence type="ECO:0000313" key="1">
    <source>
        <dbReference type="EMBL" id="KAF0441065.1"/>
    </source>
</evidence>
<dbReference type="AlphaFoldDB" id="A0A8H3XBW8"/>
<dbReference type="Proteomes" id="UP000439903">
    <property type="component" value="Unassembled WGS sequence"/>
</dbReference>
<name>A0A8H3XBW8_GIGMA</name>
<reference evidence="1 2" key="1">
    <citation type="journal article" date="2019" name="Environ. Microbiol.">
        <title>At the nexus of three kingdoms: the genome of the mycorrhizal fungus Gigaspora margarita provides insights into plant, endobacterial and fungal interactions.</title>
        <authorList>
            <person name="Venice F."/>
            <person name="Ghignone S."/>
            <person name="Salvioli di Fossalunga A."/>
            <person name="Amselem J."/>
            <person name="Novero M."/>
            <person name="Xianan X."/>
            <person name="Sedzielewska Toro K."/>
            <person name="Morin E."/>
            <person name="Lipzen A."/>
            <person name="Grigoriev I.V."/>
            <person name="Henrissat B."/>
            <person name="Martin F.M."/>
            <person name="Bonfante P."/>
        </authorList>
    </citation>
    <scope>NUCLEOTIDE SEQUENCE [LARGE SCALE GENOMIC DNA]</scope>
    <source>
        <strain evidence="1 2">BEG34</strain>
    </source>
</reference>
<evidence type="ECO:0000313" key="2">
    <source>
        <dbReference type="Proteomes" id="UP000439903"/>
    </source>
</evidence>
<organism evidence="1 2">
    <name type="scientific">Gigaspora margarita</name>
    <dbReference type="NCBI Taxonomy" id="4874"/>
    <lineage>
        <taxon>Eukaryota</taxon>
        <taxon>Fungi</taxon>
        <taxon>Fungi incertae sedis</taxon>
        <taxon>Mucoromycota</taxon>
        <taxon>Glomeromycotina</taxon>
        <taxon>Glomeromycetes</taxon>
        <taxon>Diversisporales</taxon>
        <taxon>Gigasporaceae</taxon>
        <taxon>Gigaspora</taxon>
    </lineage>
</organism>
<keyword evidence="2" id="KW-1185">Reference proteome</keyword>
<comment type="caution">
    <text evidence="1">The sequence shown here is derived from an EMBL/GenBank/DDBJ whole genome shotgun (WGS) entry which is preliminary data.</text>
</comment>
<accession>A0A8H3XBW8</accession>
<sequence>MLSISRGCFQDKSSKSIIQDILGKIRFPVIYVPTEIIEIMYELKSEREIKFYSPRYVSQFLRNKYKGNLVYDEKLNLANYLSLLIDDDNYERLRNDSIGQWKIQ</sequence>
<dbReference type="EMBL" id="WTPW01001360">
    <property type="protein sequence ID" value="KAF0441065.1"/>
    <property type="molecule type" value="Genomic_DNA"/>
</dbReference>
<gene>
    <name evidence="1" type="ORF">F8M41_003990</name>
</gene>
<protein>
    <submittedName>
        <fullName evidence="1">Uncharacterized protein</fullName>
    </submittedName>
</protein>